<feature type="region of interest" description="Disordered" evidence="1">
    <location>
        <begin position="392"/>
        <end position="411"/>
    </location>
</feature>
<dbReference type="Proteomes" id="UP000436468">
    <property type="component" value="Unassembled WGS sequence"/>
</dbReference>
<proteinExistence type="predicted"/>
<organism evidence="2 3">
    <name type="scientific">Bradyrhizobium pachyrhizi</name>
    <dbReference type="NCBI Taxonomy" id="280333"/>
    <lineage>
        <taxon>Bacteria</taxon>
        <taxon>Pseudomonadati</taxon>
        <taxon>Pseudomonadota</taxon>
        <taxon>Alphaproteobacteria</taxon>
        <taxon>Hyphomicrobiales</taxon>
        <taxon>Nitrobacteraceae</taxon>
        <taxon>Bradyrhizobium</taxon>
    </lineage>
</organism>
<sequence>MRGSGILRPQFGLQWRISLAALDDVINQNTTGNSEGFPLGVPSSYSWYSGRNGGGGTPPAGFSAITGWGQIYPEVGQTVNPGSVDIANFETWVHLTSGGWVKVQDQDTSSIGGAHFTADFVGNANIAWSQTTNADGSVSVDAPTSGYNDHFWPGGSRGTYTPGTIDGVFVTASMKVDNPNEHYIANIGADWWRDATAGYVYQNGVFVNNPGVGMSNWVELTTSYKQLYFTTMNATQLQGDLPPPLQGASSPATPTQPTTPTTPTTPTDPTIPAQPTTPTDPTTPTNPSTPSVTAPVLDVADKSLWVAGRGGQVDLGTTVTTTDPNDNLTLSIMGLPRYETITTGDGTTLRGNNITLTSAQVDSGLTLTSYYKGNAHPVANLTLTASAMDPTTGAVMSSDPQTIRVTDPRPSDWSTGSLANHGFAQLQQQMGDTSTLANTASQTTGWADQGARASQASQGFALLNQYLAGSTGRVDAGQIVAAMSNGTGWTHNSFLSKPQG</sequence>
<keyword evidence="3" id="KW-1185">Reference proteome</keyword>
<feature type="compositionally biased region" description="Polar residues" evidence="1">
    <location>
        <begin position="394"/>
        <end position="404"/>
    </location>
</feature>
<name>A0A844SRS7_9BRAD</name>
<feature type="compositionally biased region" description="Low complexity" evidence="1">
    <location>
        <begin position="248"/>
        <end position="294"/>
    </location>
</feature>
<evidence type="ECO:0000313" key="2">
    <source>
        <dbReference type="EMBL" id="MVT69688.1"/>
    </source>
</evidence>
<protein>
    <submittedName>
        <fullName evidence="2">Uncharacterized protein</fullName>
    </submittedName>
</protein>
<evidence type="ECO:0000313" key="3">
    <source>
        <dbReference type="Proteomes" id="UP000436468"/>
    </source>
</evidence>
<gene>
    <name evidence="2" type="ORF">GPL21_31900</name>
</gene>
<comment type="caution">
    <text evidence="2">The sequence shown here is derived from an EMBL/GenBank/DDBJ whole genome shotgun (WGS) entry which is preliminary data.</text>
</comment>
<dbReference type="EMBL" id="WQNF01000032">
    <property type="protein sequence ID" value="MVT69688.1"/>
    <property type="molecule type" value="Genomic_DNA"/>
</dbReference>
<feature type="region of interest" description="Disordered" evidence="1">
    <location>
        <begin position="238"/>
        <end position="294"/>
    </location>
</feature>
<reference evidence="2 3" key="1">
    <citation type="submission" date="2019-12" db="EMBL/GenBank/DDBJ databases">
        <title>Draft genome sequences Bradyrhizobium cajani AMBPC1010, Bradyrhizobium pachyrhizi AMBPC1040 and Bradyrhizobium yuanmingense ALSPC3051, three plant growth promoting strains isolated from nodules of Cajanus cajan L. in Dominican Republic.</title>
        <authorList>
            <person name="Flores-Felix J.D."/>
            <person name="Araujo J."/>
            <person name="Diaz-Alcantara C."/>
            <person name="Gonzalez-Andres F."/>
            <person name="Velazquez E."/>
        </authorList>
    </citation>
    <scope>NUCLEOTIDE SEQUENCE [LARGE SCALE GENOMIC DNA]</scope>
    <source>
        <strain evidence="2 3">1040</strain>
    </source>
</reference>
<dbReference type="AlphaFoldDB" id="A0A844SRS7"/>
<accession>A0A844SRS7</accession>
<evidence type="ECO:0000256" key="1">
    <source>
        <dbReference type="SAM" id="MobiDB-lite"/>
    </source>
</evidence>